<organism evidence="1 2">
    <name type="scientific">Paramicrosporidium saccamoebae</name>
    <dbReference type="NCBI Taxonomy" id="1246581"/>
    <lineage>
        <taxon>Eukaryota</taxon>
        <taxon>Fungi</taxon>
        <taxon>Fungi incertae sedis</taxon>
        <taxon>Cryptomycota</taxon>
        <taxon>Cryptomycota incertae sedis</taxon>
        <taxon>Paramicrosporidium</taxon>
    </lineage>
</organism>
<name>A0A2H9TPY5_9FUNG</name>
<dbReference type="Proteomes" id="UP000240830">
    <property type="component" value="Unassembled WGS sequence"/>
</dbReference>
<evidence type="ECO:0000313" key="2">
    <source>
        <dbReference type="Proteomes" id="UP000240830"/>
    </source>
</evidence>
<dbReference type="EMBL" id="MTSL01000041">
    <property type="protein sequence ID" value="PJF19809.1"/>
    <property type="molecule type" value="Genomic_DNA"/>
</dbReference>
<proteinExistence type="predicted"/>
<evidence type="ECO:0000313" key="1">
    <source>
        <dbReference type="EMBL" id="PJF19809.1"/>
    </source>
</evidence>
<reference evidence="1 2" key="1">
    <citation type="submission" date="2016-10" db="EMBL/GenBank/DDBJ databases">
        <title>The genome of Paramicrosporidium saccamoebae is the missing link in understanding Cryptomycota and Microsporidia evolution.</title>
        <authorList>
            <person name="Quandt C.A."/>
            <person name="Beaudet D."/>
            <person name="Corsaro D."/>
            <person name="Michel R."/>
            <person name="Corradi N."/>
            <person name="James T."/>
        </authorList>
    </citation>
    <scope>NUCLEOTIDE SEQUENCE [LARGE SCALE GENOMIC DNA]</scope>
    <source>
        <strain evidence="1 2">KSL3</strain>
    </source>
</reference>
<dbReference type="AlphaFoldDB" id="A0A2H9TPY5"/>
<keyword evidence="2" id="KW-1185">Reference proteome</keyword>
<comment type="caution">
    <text evidence="1">The sequence shown here is derived from an EMBL/GenBank/DDBJ whole genome shotgun (WGS) entry which is preliminary data.</text>
</comment>
<gene>
    <name evidence="1" type="ORF">PSACC_00365</name>
</gene>
<accession>A0A2H9TPY5</accession>
<sequence length="210" mass="24093">MWALNYCRPLARFPGYQIVLREYTRKLRFVETAVPEMSILPWISQQFISVEIELALVEATWSSARSESCEFILNIFLGLESVTHADLLDQLRSARLNFNFLQSWEVLAKFAEQYLASFAVDFVLSYLTSCIGCMERGFTEKNLSGDELSRRINMMTRFIAYLLGHDDPTVSSVYKRVLYTKMGGMIQGFAANMARYTEAASLLLRAFLQV</sequence>
<protein>
    <submittedName>
        <fullName evidence="1">Uncharacterized protein</fullName>
    </submittedName>
</protein>